<dbReference type="SUPFAM" id="SSF52833">
    <property type="entry name" value="Thioredoxin-like"/>
    <property type="match status" value="1"/>
</dbReference>
<sequence>MTQPLFATALLASALLAASALPAQAQQVYRIVGPDGKVTFSDRAPDAKTPPAQVGGGRATGPALPYELQQVATRFPVTLYTGNDCTPCVSARNLLMNRGVPFSERTVNTEEDAEALKRLSGSTSLPFGTIGSQQLIGFADSEWTQYLDAAGYPKQSALPPSYRRAPASPLVAAKPAAPAAAATQAAPAAEAPRPAAPTGNGGRTPSNPAGISF</sequence>
<feature type="domain" description="DUF4124" evidence="4">
    <location>
        <begin position="15"/>
        <end position="54"/>
    </location>
</feature>
<dbReference type="InterPro" id="IPR002109">
    <property type="entry name" value="Glutaredoxin"/>
</dbReference>
<feature type="domain" description="Glutaredoxin" evidence="3">
    <location>
        <begin position="77"/>
        <end position="126"/>
    </location>
</feature>
<dbReference type="InterPro" id="IPR036249">
    <property type="entry name" value="Thioredoxin-like_sf"/>
</dbReference>
<evidence type="ECO:0000313" key="5">
    <source>
        <dbReference type="EMBL" id="SDC02291.1"/>
    </source>
</evidence>
<accession>A0A1G6I762</accession>
<feature type="chain" id="PRO_5011545643" evidence="2">
    <location>
        <begin position="26"/>
        <end position="213"/>
    </location>
</feature>
<proteinExistence type="predicted"/>
<feature type="compositionally biased region" description="Polar residues" evidence="1">
    <location>
        <begin position="203"/>
        <end position="213"/>
    </location>
</feature>
<dbReference type="Proteomes" id="UP000198781">
    <property type="component" value="Unassembled WGS sequence"/>
</dbReference>
<feature type="signal peptide" evidence="2">
    <location>
        <begin position="1"/>
        <end position="25"/>
    </location>
</feature>
<name>A0A1G6I762_9BURK</name>
<reference evidence="5 6" key="1">
    <citation type="submission" date="2016-10" db="EMBL/GenBank/DDBJ databases">
        <authorList>
            <person name="de Groot N.N."/>
        </authorList>
    </citation>
    <scope>NUCLEOTIDE SEQUENCE [LARGE SCALE GENOMIC DNA]</scope>
    <source>
        <strain evidence="5 6">DSM 16619</strain>
    </source>
</reference>
<evidence type="ECO:0000259" key="4">
    <source>
        <dbReference type="Pfam" id="PF13511"/>
    </source>
</evidence>
<keyword evidence="2" id="KW-0732">Signal</keyword>
<evidence type="ECO:0000256" key="1">
    <source>
        <dbReference type="SAM" id="MobiDB-lite"/>
    </source>
</evidence>
<dbReference type="InterPro" id="IPR025392">
    <property type="entry name" value="DUF4124"/>
</dbReference>
<organism evidence="5 6">
    <name type="scientific">Paracidovorax valerianellae</name>
    <dbReference type="NCBI Taxonomy" id="187868"/>
    <lineage>
        <taxon>Bacteria</taxon>
        <taxon>Pseudomonadati</taxon>
        <taxon>Pseudomonadota</taxon>
        <taxon>Betaproteobacteria</taxon>
        <taxon>Burkholderiales</taxon>
        <taxon>Comamonadaceae</taxon>
        <taxon>Paracidovorax</taxon>
    </lineage>
</organism>
<dbReference type="Pfam" id="PF00462">
    <property type="entry name" value="Glutaredoxin"/>
    <property type="match status" value="1"/>
</dbReference>
<feature type="compositionally biased region" description="Low complexity" evidence="1">
    <location>
        <begin position="175"/>
        <end position="197"/>
    </location>
</feature>
<protein>
    <submittedName>
        <fullName evidence="5">Glutaredoxin</fullName>
    </submittedName>
</protein>
<gene>
    <name evidence="5" type="ORF">SAMN05192589_10189</name>
</gene>
<dbReference type="PROSITE" id="PS51354">
    <property type="entry name" value="GLUTAREDOXIN_2"/>
    <property type="match status" value="1"/>
</dbReference>
<keyword evidence="6" id="KW-1185">Reference proteome</keyword>
<feature type="region of interest" description="Disordered" evidence="1">
    <location>
        <begin position="175"/>
        <end position="213"/>
    </location>
</feature>
<dbReference type="AlphaFoldDB" id="A0A1G6I762"/>
<feature type="region of interest" description="Disordered" evidence="1">
    <location>
        <begin position="40"/>
        <end position="59"/>
    </location>
</feature>
<dbReference type="CDD" id="cd02976">
    <property type="entry name" value="NrdH"/>
    <property type="match status" value="1"/>
</dbReference>
<dbReference type="Gene3D" id="3.40.30.10">
    <property type="entry name" value="Glutaredoxin"/>
    <property type="match status" value="1"/>
</dbReference>
<dbReference type="STRING" id="187868.SAMN05192589_10189"/>
<dbReference type="EMBL" id="FMZC01000001">
    <property type="protein sequence ID" value="SDC02291.1"/>
    <property type="molecule type" value="Genomic_DNA"/>
</dbReference>
<dbReference type="OrthoDB" id="8794394at2"/>
<evidence type="ECO:0000256" key="2">
    <source>
        <dbReference type="SAM" id="SignalP"/>
    </source>
</evidence>
<dbReference type="RefSeq" id="WP_092739234.1">
    <property type="nucleotide sequence ID" value="NZ_FMZC01000001.1"/>
</dbReference>
<dbReference type="Pfam" id="PF13511">
    <property type="entry name" value="DUF4124"/>
    <property type="match status" value="1"/>
</dbReference>
<evidence type="ECO:0000313" key="6">
    <source>
        <dbReference type="Proteomes" id="UP000198781"/>
    </source>
</evidence>
<evidence type="ECO:0000259" key="3">
    <source>
        <dbReference type="Pfam" id="PF00462"/>
    </source>
</evidence>